<feature type="compositionally biased region" description="Acidic residues" evidence="1">
    <location>
        <begin position="325"/>
        <end position="342"/>
    </location>
</feature>
<dbReference type="AlphaFoldDB" id="A0A8H3A8R9"/>
<feature type="compositionally biased region" description="Basic residues" evidence="1">
    <location>
        <begin position="310"/>
        <end position="319"/>
    </location>
</feature>
<comment type="caution">
    <text evidence="2">The sequence shown here is derived from an EMBL/GenBank/DDBJ whole genome shotgun (WGS) entry which is preliminary data.</text>
</comment>
<feature type="region of interest" description="Disordered" evidence="1">
    <location>
        <begin position="269"/>
        <end position="437"/>
    </location>
</feature>
<feature type="compositionally biased region" description="Basic and acidic residues" evidence="1">
    <location>
        <begin position="355"/>
        <end position="375"/>
    </location>
</feature>
<protein>
    <submittedName>
        <fullName evidence="2">Uncharacterized protein</fullName>
    </submittedName>
</protein>
<reference evidence="2" key="1">
    <citation type="submission" date="2021-01" db="EMBL/GenBank/DDBJ databases">
        <authorList>
            <person name="Kaushik A."/>
        </authorList>
    </citation>
    <scope>NUCLEOTIDE SEQUENCE</scope>
    <source>
        <strain evidence="2">Type strain: AG8-Rh-89/</strain>
    </source>
</reference>
<evidence type="ECO:0000256" key="1">
    <source>
        <dbReference type="SAM" id="MobiDB-lite"/>
    </source>
</evidence>
<proteinExistence type="predicted"/>
<evidence type="ECO:0000313" key="2">
    <source>
        <dbReference type="EMBL" id="CAE6415851.1"/>
    </source>
</evidence>
<gene>
    <name evidence="2" type="ORF">RDB_LOCUS5398</name>
</gene>
<dbReference type="EMBL" id="CAJMWZ010000280">
    <property type="protein sequence ID" value="CAE6415851.1"/>
    <property type="molecule type" value="Genomic_DNA"/>
</dbReference>
<accession>A0A8H3A8R9</accession>
<dbReference type="Pfam" id="PF20168">
    <property type="entry name" value="PDS5"/>
    <property type="match status" value="1"/>
</dbReference>
<name>A0A8H3A8R9_9AGAM</name>
<organism evidence="2 3">
    <name type="scientific">Rhizoctonia solani</name>
    <dbReference type="NCBI Taxonomy" id="456999"/>
    <lineage>
        <taxon>Eukaryota</taxon>
        <taxon>Fungi</taxon>
        <taxon>Dikarya</taxon>
        <taxon>Basidiomycota</taxon>
        <taxon>Agaricomycotina</taxon>
        <taxon>Agaricomycetes</taxon>
        <taxon>Cantharellales</taxon>
        <taxon>Ceratobasidiaceae</taxon>
        <taxon>Rhizoctonia</taxon>
    </lineage>
</organism>
<feature type="compositionally biased region" description="Acidic residues" evidence="1">
    <location>
        <begin position="376"/>
        <end position="403"/>
    </location>
</feature>
<feature type="compositionally biased region" description="Basic and acidic residues" evidence="1">
    <location>
        <begin position="404"/>
        <end position="414"/>
    </location>
</feature>
<feature type="compositionally biased region" description="Basic residues" evidence="1">
    <location>
        <begin position="415"/>
        <end position="437"/>
    </location>
</feature>
<dbReference type="Proteomes" id="UP000663850">
    <property type="component" value="Unassembled WGS sequence"/>
</dbReference>
<evidence type="ECO:0000313" key="3">
    <source>
        <dbReference type="Proteomes" id="UP000663850"/>
    </source>
</evidence>
<sequence length="437" mass="49448">MSNTPSTEDEMITDDADEEWVEDSQLNAIGRAKLLALKVMHNRCLAHVHSDAALDISQPVFKLLFTILEHSGAVNPSVEYDPKIKARLRLQAAVSLLKMSSSETYANIVLKNLIMLAITLQDTSFRVRSELLNKFTLLCINRKLGPNFYVLAFITAHDPEREIRERARNWVVASMRRLPLELRVQHFDMLFIRLLHLLAHHPDFAVTTEGLQDMAKYIEFYLEIVATAENIPLQFHLALKAKTVRDADSHVFSEISKKEYLPEENLQWLSGTGKPIRSPTSKARKTADDKDKAPRKRKATASGRTNGAAKKARRPKKANTWREQSEDEESEEGPTSESDEDQDNTKAKPRPSTSTREERRLRRSRGGEAEPKQDSEESDSEEGSGEEESDGDSDGESGEENEEGSDKGKSAEGVRKKRRMRGPRLTQRKRRSVPSKS</sequence>